<dbReference type="InterPro" id="IPR017972">
    <property type="entry name" value="Cyt_P450_CS"/>
</dbReference>
<evidence type="ECO:0000256" key="5">
    <source>
        <dbReference type="ARBA" id="ARBA00023004"/>
    </source>
</evidence>
<dbReference type="GO" id="GO:0016705">
    <property type="term" value="F:oxidoreductase activity, acting on paired donors, with incorporation or reduction of molecular oxygen"/>
    <property type="evidence" value="ECO:0007669"/>
    <property type="project" value="InterPro"/>
</dbReference>
<protein>
    <submittedName>
        <fullName evidence="9">Related to pisatin demethylase / cytochrome P450 monooxygenase</fullName>
    </submittedName>
</protein>
<sequence>MISLSDPALLKTVYCTRGEFVKSNFYEIGDAVANGQRIENVFSTRNNLFHSRYLKPYQKYFSMSTVLKKEDLADKVVLSLCEQLEVRFVDNHNKGKTAPLADWIEYCAWDLDWELTFSEDAGFLKTGADVKGMIHTGERTMRYLGCFATFNNVAMYSFQKVMERVSSQGEKSRGDLDNFLEAKEQHPDTVTDNEVVSYLMMDKAIMYNILSYPHVLEKLRSELDAANLSFPPTYEEMKDLPYLSVVILEGMRMHPVITGIIERIVPSTGLTLPDGRVIAPGTKVGINPWVSTRNKDIYREDDDEYRPERWLPYENESEDESAARLKRMRDADFTFGSGNRRCVGKYMTFLELHKVTSTLISRYDIQLDDTCKQWSPRWWWFSFVDDINVKIQRRLQT</sequence>
<reference evidence="9" key="1">
    <citation type="submission" date="2018-03" db="EMBL/GenBank/DDBJ databases">
        <authorList>
            <person name="Guldener U."/>
        </authorList>
    </citation>
    <scope>NUCLEOTIDE SEQUENCE</scope>
</reference>
<dbReference type="InterPro" id="IPR002403">
    <property type="entry name" value="Cyt_P450_E_grp-IV"/>
</dbReference>
<evidence type="ECO:0000256" key="2">
    <source>
        <dbReference type="ARBA" id="ARBA00010617"/>
    </source>
</evidence>
<dbReference type="PANTHER" id="PTHR24305:SF180">
    <property type="entry name" value="P450, PUTATIVE (EUROFUNG)-RELATED"/>
    <property type="match status" value="1"/>
</dbReference>
<evidence type="ECO:0000256" key="4">
    <source>
        <dbReference type="ARBA" id="ARBA00022723"/>
    </source>
</evidence>
<dbReference type="GO" id="GO:0005506">
    <property type="term" value="F:iron ion binding"/>
    <property type="evidence" value="ECO:0007669"/>
    <property type="project" value="InterPro"/>
</dbReference>
<keyword evidence="3 7" id="KW-0349">Heme</keyword>
<comment type="caution">
    <text evidence="9">The sequence shown here is derived from an EMBL/GenBank/DDBJ whole genome shotgun (WGS) entry which is preliminary data.</text>
</comment>
<name>A0AAE8SZT4_9PEZI</name>
<dbReference type="EMBL" id="ONZQ02000015">
    <property type="protein sequence ID" value="SPO06362.1"/>
    <property type="molecule type" value="Genomic_DNA"/>
</dbReference>
<dbReference type="GO" id="GO:0020037">
    <property type="term" value="F:heme binding"/>
    <property type="evidence" value="ECO:0007669"/>
    <property type="project" value="InterPro"/>
</dbReference>
<evidence type="ECO:0000256" key="3">
    <source>
        <dbReference type="ARBA" id="ARBA00022617"/>
    </source>
</evidence>
<keyword evidence="8" id="KW-0560">Oxidoreductase</keyword>
<dbReference type="SUPFAM" id="SSF48264">
    <property type="entry name" value="Cytochrome P450"/>
    <property type="match status" value="1"/>
</dbReference>
<keyword evidence="10" id="KW-1185">Reference proteome</keyword>
<comment type="cofactor">
    <cofactor evidence="1 7">
        <name>heme</name>
        <dbReference type="ChEBI" id="CHEBI:30413"/>
    </cofactor>
</comment>
<dbReference type="InterPro" id="IPR050121">
    <property type="entry name" value="Cytochrome_P450_monoxygenase"/>
</dbReference>
<dbReference type="PROSITE" id="PS00086">
    <property type="entry name" value="CYTOCHROME_P450"/>
    <property type="match status" value="1"/>
</dbReference>
<proteinExistence type="inferred from homology"/>
<dbReference type="InterPro" id="IPR036396">
    <property type="entry name" value="Cyt_P450_sf"/>
</dbReference>
<dbReference type="PANTHER" id="PTHR24305">
    <property type="entry name" value="CYTOCHROME P450"/>
    <property type="match status" value="1"/>
</dbReference>
<feature type="binding site" description="axial binding residue" evidence="7">
    <location>
        <position position="342"/>
    </location>
    <ligand>
        <name>heme</name>
        <dbReference type="ChEBI" id="CHEBI:30413"/>
    </ligand>
    <ligandPart>
        <name>Fe</name>
        <dbReference type="ChEBI" id="CHEBI:18248"/>
    </ligandPart>
</feature>
<comment type="similarity">
    <text evidence="2 8">Belongs to the cytochrome P450 family.</text>
</comment>
<evidence type="ECO:0000313" key="10">
    <source>
        <dbReference type="Proteomes" id="UP001187682"/>
    </source>
</evidence>
<dbReference type="InterPro" id="IPR001128">
    <property type="entry name" value="Cyt_P450"/>
</dbReference>
<dbReference type="Pfam" id="PF00067">
    <property type="entry name" value="p450"/>
    <property type="match status" value="1"/>
</dbReference>
<evidence type="ECO:0000256" key="1">
    <source>
        <dbReference type="ARBA" id="ARBA00001971"/>
    </source>
</evidence>
<gene>
    <name evidence="9" type="ORF">DNG_09051</name>
</gene>
<evidence type="ECO:0000256" key="7">
    <source>
        <dbReference type="PIRSR" id="PIRSR602403-1"/>
    </source>
</evidence>
<dbReference type="PRINTS" id="PR00465">
    <property type="entry name" value="EP450IV"/>
</dbReference>
<dbReference type="Gene3D" id="1.10.630.10">
    <property type="entry name" value="Cytochrome P450"/>
    <property type="match status" value="1"/>
</dbReference>
<dbReference type="GO" id="GO:0004497">
    <property type="term" value="F:monooxygenase activity"/>
    <property type="evidence" value="ECO:0007669"/>
    <property type="project" value="UniProtKB-KW"/>
</dbReference>
<accession>A0AAE8SZT4</accession>
<dbReference type="AlphaFoldDB" id="A0AAE8SZT4"/>
<keyword evidence="6 8" id="KW-0503">Monooxygenase</keyword>
<keyword evidence="4 7" id="KW-0479">Metal-binding</keyword>
<evidence type="ECO:0000256" key="6">
    <source>
        <dbReference type="ARBA" id="ARBA00023033"/>
    </source>
</evidence>
<evidence type="ECO:0000313" key="9">
    <source>
        <dbReference type="EMBL" id="SPO06362.1"/>
    </source>
</evidence>
<keyword evidence="5 7" id="KW-0408">Iron</keyword>
<dbReference type="PRINTS" id="PR00385">
    <property type="entry name" value="P450"/>
</dbReference>
<evidence type="ECO:0000256" key="8">
    <source>
        <dbReference type="RuleBase" id="RU000461"/>
    </source>
</evidence>
<organism evidence="9 10">
    <name type="scientific">Cephalotrichum gorgonifer</name>
    <dbReference type="NCBI Taxonomy" id="2041049"/>
    <lineage>
        <taxon>Eukaryota</taxon>
        <taxon>Fungi</taxon>
        <taxon>Dikarya</taxon>
        <taxon>Ascomycota</taxon>
        <taxon>Pezizomycotina</taxon>
        <taxon>Sordariomycetes</taxon>
        <taxon>Hypocreomycetidae</taxon>
        <taxon>Microascales</taxon>
        <taxon>Microascaceae</taxon>
        <taxon>Cephalotrichum</taxon>
    </lineage>
</organism>
<dbReference type="Proteomes" id="UP001187682">
    <property type="component" value="Unassembled WGS sequence"/>
</dbReference>